<proteinExistence type="predicted"/>
<evidence type="ECO:0000313" key="5">
    <source>
        <dbReference type="Proteomes" id="UP001593833"/>
    </source>
</evidence>
<feature type="signal peptide" evidence="1">
    <location>
        <begin position="1"/>
        <end position="25"/>
    </location>
</feature>
<name>A0ABV6YL91_UNCEI</name>
<keyword evidence="1" id="KW-0732">Signal</keyword>
<accession>A0ABV6YL91</accession>
<protein>
    <submittedName>
        <fullName evidence="4">FlgD immunoglobulin-like domain containing protein</fullName>
    </submittedName>
</protein>
<evidence type="ECO:0000259" key="2">
    <source>
        <dbReference type="Pfam" id="PF07819"/>
    </source>
</evidence>
<dbReference type="InterPro" id="IPR029058">
    <property type="entry name" value="AB_hydrolase_fold"/>
</dbReference>
<dbReference type="EMBL" id="JBHPKH010000074">
    <property type="protein sequence ID" value="MFC1573097.1"/>
    <property type="molecule type" value="Genomic_DNA"/>
</dbReference>
<dbReference type="Gene3D" id="2.60.40.4070">
    <property type="match status" value="1"/>
</dbReference>
<dbReference type="NCBIfam" id="NF041940">
    <property type="entry name" value="choice_anch_X"/>
    <property type="match status" value="1"/>
</dbReference>
<evidence type="ECO:0000259" key="3">
    <source>
        <dbReference type="Pfam" id="PF13860"/>
    </source>
</evidence>
<dbReference type="Gene3D" id="3.40.50.1820">
    <property type="entry name" value="alpha/beta hydrolase"/>
    <property type="match status" value="1"/>
</dbReference>
<dbReference type="Pfam" id="PF13860">
    <property type="entry name" value="FlgD_ig"/>
    <property type="match status" value="1"/>
</dbReference>
<dbReference type="SUPFAM" id="SSF53474">
    <property type="entry name" value="alpha/beta-Hydrolases"/>
    <property type="match status" value="1"/>
</dbReference>
<gene>
    <name evidence="4" type="ORF">ACFL6M_05805</name>
</gene>
<feature type="domain" description="FlgD/Vpr Ig-like" evidence="3">
    <location>
        <begin position="868"/>
        <end position="929"/>
    </location>
</feature>
<reference evidence="4 5" key="1">
    <citation type="submission" date="2024-09" db="EMBL/GenBank/DDBJ databases">
        <authorList>
            <person name="D'Angelo T."/>
        </authorList>
    </citation>
    <scope>NUCLEOTIDE SEQUENCE [LARGE SCALE GENOMIC DNA]</scope>
    <source>
        <strain evidence="4">SAG AM-320-E07</strain>
    </source>
</reference>
<sequence length="943" mass="100044">MLFKVCSVIGAVIVVLASALSPTEANPVSSAPVECAPYDSIGPFVVGFQDVAGDSFPGVNYDEIFTSGGVALAERFIGQVLSYSGDNDVLSGTPTSPLLLQVGLRSQNLAIGTDTGNNGLYPYGPQGFPNADGYGEGSFAVQFLGSPVSAFGLMLFFGEGSRSGPGPGPDPVGIERDPSTYVQFFRQDGSLIAALTVGVTGAYGFEREGGVADIAGVSVHTSDPGGLAYDNLRYGGGWRITGRDVGTGKSIAAKWSSPGAMPDDATQAYLSDLPGGQTGSFLLGSPLMSAGQDSCTYLFEGLDPYVPYYLSFRTQMAGEWSDYVTPDPDSAFYSSVPTFCVHGWKSNPEMWGSDESGPVSWLRERHVSYVYKVTGLDPHGVPGEVYYEGNAERLSGFIEDRLTEVEEENLAFLGQEVPITSVDLMGHSMGGLIARRYISGYDSWAALRDCRKLVTLATPHRGTYLGDVACALAELGPPGSLTAPCELGKRRMAEFNTLFGEPGSAEVCVAGGTGGLTVDEHGMHRPNPDCGFGLNNTAPFEAFPNDGIVSLESALGVPGTVAGVWRDFEHEQLLCHSSIFWTVPNVFDYWVLPILTDPYREEGPALAGDREREDALDPQVVFSACQGLGLGEEWSGQFWADAGGLYAGVLASDSLVILTLEDPVGTIHDPESVIGDPNIEFYHSELGRGYFVTEAMCGEWTVHVSGDSIELPSVAFCATATVQNEVFMTTSLDMSQYELGDSVHIEAVITEAETPVVDVFVNCTVFRDGADSDTIHIVELLDDGLHDDGQAGDGVYGASFSGWDSLGVYVFAITADGAAPVVGSFHREAEEIAVATDQNPAGVADGLLSARASFLAQVLPNPSRSGVQIDYVVSSSAPLVLEIFDARGRCVRSIVTGGSKPAGIYKTTWDGTNESGLRVAGGIYWIRLKHAGLTESRAFVILR</sequence>
<feature type="chain" id="PRO_5046633934" evidence="1">
    <location>
        <begin position="26"/>
        <end position="943"/>
    </location>
</feature>
<dbReference type="Pfam" id="PF07819">
    <property type="entry name" value="PGAP1"/>
    <property type="match status" value="1"/>
</dbReference>
<organism evidence="4 5">
    <name type="scientific">Eiseniibacteriota bacterium</name>
    <dbReference type="NCBI Taxonomy" id="2212470"/>
    <lineage>
        <taxon>Bacteria</taxon>
        <taxon>Candidatus Eiseniibacteriota</taxon>
    </lineage>
</organism>
<feature type="domain" description="GPI inositol-deacylase PGAP1-like alpha/beta" evidence="2">
    <location>
        <begin position="415"/>
        <end position="463"/>
    </location>
</feature>
<dbReference type="InterPro" id="IPR012908">
    <property type="entry name" value="PGAP1-ab_dom-like"/>
</dbReference>
<dbReference type="InterPro" id="IPR025965">
    <property type="entry name" value="FlgD/Vpr_Ig-like"/>
</dbReference>
<evidence type="ECO:0000256" key="1">
    <source>
        <dbReference type="SAM" id="SignalP"/>
    </source>
</evidence>
<keyword evidence="5" id="KW-1185">Reference proteome</keyword>
<evidence type="ECO:0000313" key="4">
    <source>
        <dbReference type="EMBL" id="MFC1573097.1"/>
    </source>
</evidence>
<comment type="caution">
    <text evidence="4">The sequence shown here is derived from an EMBL/GenBank/DDBJ whole genome shotgun (WGS) entry which is preliminary data.</text>
</comment>
<dbReference type="Proteomes" id="UP001593833">
    <property type="component" value="Unassembled WGS sequence"/>
</dbReference>